<dbReference type="AlphaFoldDB" id="A0A930LG37"/>
<accession>A0A930LG37</accession>
<dbReference type="RefSeq" id="WP_303975986.1">
    <property type="nucleotide sequence ID" value="NZ_JABZXR010000032.1"/>
</dbReference>
<proteinExistence type="predicted"/>
<dbReference type="Proteomes" id="UP000756427">
    <property type="component" value="Unassembled WGS sequence"/>
</dbReference>
<organism evidence="1 2">
    <name type="scientific">Rothia mucilaginosa</name>
    <dbReference type="NCBI Taxonomy" id="43675"/>
    <lineage>
        <taxon>Bacteria</taxon>
        <taxon>Bacillati</taxon>
        <taxon>Actinomycetota</taxon>
        <taxon>Actinomycetes</taxon>
        <taxon>Micrococcales</taxon>
        <taxon>Micrococcaceae</taxon>
        <taxon>Rothia</taxon>
    </lineage>
</organism>
<name>A0A930LG37_9MICC</name>
<gene>
    <name evidence="1" type="ORF">HXO64_06915</name>
</gene>
<sequence>MGAFKDAFTARFMPNSRRQATESARVSASTADALLTMLKEYVPTNGDVLEFDIIRAAEEAAVIQAMSDPKIMATYNIWQDAEVRTKYYASIKTLEFA</sequence>
<protein>
    <submittedName>
        <fullName evidence="1">Uncharacterized protein</fullName>
    </submittedName>
</protein>
<evidence type="ECO:0000313" key="1">
    <source>
        <dbReference type="EMBL" id="MBF1664264.1"/>
    </source>
</evidence>
<comment type="caution">
    <text evidence="1">The sequence shown here is derived from an EMBL/GenBank/DDBJ whole genome shotgun (WGS) entry which is preliminary data.</text>
</comment>
<evidence type="ECO:0000313" key="2">
    <source>
        <dbReference type="Proteomes" id="UP000756427"/>
    </source>
</evidence>
<dbReference type="EMBL" id="JABZXR010000032">
    <property type="protein sequence ID" value="MBF1664264.1"/>
    <property type="molecule type" value="Genomic_DNA"/>
</dbReference>
<reference evidence="1" key="1">
    <citation type="submission" date="2020-04" db="EMBL/GenBank/DDBJ databases">
        <title>Deep metagenomics examines the oral microbiome during advanced dental caries in children, revealing novel taxa and co-occurrences with host molecules.</title>
        <authorList>
            <person name="Baker J.L."/>
            <person name="Morton J.T."/>
            <person name="Dinis M."/>
            <person name="Alvarez R."/>
            <person name="Tran N.C."/>
            <person name="Knight R."/>
            <person name="Edlund A."/>
        </authorList>
    </citation>
    <scope>NUCLEOTIDE SEQUENCE</scope>
    <source>
        <strain evidence="1">JCVI_44_bin.2</strain>
    </source>
</reference>